<gene>
    <name evidence="3" type="ORF">SAMN05216490_1361</name>
</gene>
<reference evidence="3 4" key="1">
    <citation type="submission" date="2016-10" db="EMBL/GenBank/DDBJ databases">
        <authorList>
            <person name="de Groot N.N."/>
        </authorList>
    </citation>
    <scope>NUCLEOTIDE SEQUENCE [LARGE SCALE GENOMIC DNA]</scope>
    <source>
        <strain evidence="3 4">MP1X4</strain>
    </source>
</reference>
<dbReference type="Gene3D" id="2.115.10.20">
    <property type="entry name" value="Glycosyl hydrolase domain, family 43"/>
    <property type="match status" value="1"/>
</dbReference>
<dbReference type="InterPro" id="IPR036278">
    <property type="entry name" value="Sialidase_sf"/>
</dbReference>
<dbReference type="EMBL" id="LT629740">
    <property type="protein sequence ID" value="SDS55034.1"/>
    <property type="molecule type" value="Genomic_DNA"/>
</dbReference>
<keyword evidence="4" id="KW-1185">Reference proteome</keyword>
<evidence type="ECO:0000259" key="2">
    <source>
        <dbReference type="Pfam" id="PF13088"/>
    </source>
</evidence>
<dbReference type="PANTHER" id="PTHR43752:SF2">
    <property type="entry name" value="BNR_ASP-BOX REPEAT FAMILY PROTEIN"/>
    <property type="match status" value="1"/>
</dbReference>
<dbReference type="AlphaFoldDB" id="A0A1H1T4G6"/>
<keyword evidence="1" id="KW-0732">Signal</keyword>
<proteinExistence type="predicted"/>
<dbReference type="Proteomes" id="UP000199679">
    <property type="component" value="Chromosome I"/>
</dbReference>
<dbReference type="STRING" id="652787.SAMN05216490_1361"/>
<feature type="signal peptide" evidence="1">
    <location>
        <begin position="1"/>
        <end position="20"/>
    </location>
</feature>
<feature type="chain" id="PRO_5009260786" evidence="1">
    <location>
        <begin position="21"/>
        <end position="383"/>
    </location>
</feature>
<dbReference type="Pfam" id="PF13088">
    <property type="entry name" value="BNR_2"/>
    <property type="match status" value="1"/>
</dbReference>
<dbReference type="CDD" id="cd15482">
    <property type="entry name" value="Sialidase_non-viral"/>
    <property type="match status" value="1"/>
</dbReference>
<dbReference type="OrthoDB" id="177453at2"/>
<sequence length="383" mass="43614">MTIRYLVFGFAITLCNLANAQQAAIRNNYKDEKGLPHLKIEREMIYTPGNSWLYNHHAAIIEFKGKLIATWSNGLVDEDSPGQRVVFSVSSDFEHWSAPGIIAEPEKAANGMQKVLTAAGLYKYNGKLVAYYGEYEKDRTHTHLWAKTSTDGEHWSSPIDMHIPLIPNHGPEAIKNGRLIISGNFSFPYTDDPTGISGWKMTSFYLDSLYKQDNSAAFYKPAEKLGLPPLCEGSFFQTDDNIIHMLLRVTGKGWKGKLWLTESKDNGTSWSRPVETAFTDNDSKFHFGRLPDKRYYYVGIPDTLHHYDRNPLVLAISADGRSFNKQYIIADELYQLKTKGLYKGGQYGYPHTVIWNGYMYVIISRQKEAIEVIRFKLDQLKGL</sequence>
<dbReference type="InterPro" id="IPR011040">
    <property type="entry name" value="Sialidase"/>
</dbReference>
<dbReference type="SUPFAM" id="SSF50939">
    <property type="entry name" value="Sialidases"/>
    <property type="match status" value="1"/>
</dbReference>
<evidence type="ECO:0000256" key="1">
    <source>
        <dbReference type="SAM" id="SignalP"/>
    </source>
</evidence>
<organism evidence="3 4">
    <name type="scientific">Mucilaginibacter mallensis</name>
    <dbReference type="NCBI Taxonomy" id="652787"/>
    <lineage>
        <taxon>Bacteria</taxon>
        <taxon>Pseudomonadati</taxon>
        <taxon>Bacteroidota</taxon>
        <taxon>Sphingobacteriia</taxon>
        <taxon>Sphingobacteriales</taxon>
        <taxon>Sphingobacteriaceae</taxon>
        <taxon>Mucilaginibacter</taxon>
    </lineage>
</organism>
<feature type="domain" description="Sialidase" evidence="2">
    <location>
        <begin position="65"/>
        <end position="360"/>
    </location>
</feature>
<dbReference type="RefSeq" id="WP_091370581.1">
    <property type="nucleotide sequence ID" value="NZ_LT629740.1"/>
</dbReference>
<name>A0A1H1T4G6_MUCMA</name>
<accession>A0A1H1T4G6</accession>
<dbReference type="PANTHER" id="PTHR43752">
    <property type="entry name" value="BNR/ASP-BOX REPEAT FAMILY PROTEIN"/>
    <property type="match status" value="1"/>
</dbReference>
<protein>
    <submittedName>
        <fullName evidence="3">BNR repeat-like domain-containing protein</fullName>
    </submittedName>
</protein>
<dbReference type="Gene3D" id="2.120.10.10">
    <property type="match status" value="1"/>
</dbReference>
<dbReference type="InterPro" id="IPR023296">
    <property type="entry name" value="Glyco_hydro_beta-prop_sf"/>
</dbReference>
<evidence type="ECO:0000313" key="3">
    <source>
        <dbReference type="EMBL" id="SDS55034.1"/>
    </source>
</evidence>
<evidence type="ECO:0000313" key="4">
    <source>
        <dbReference type="Proteomes" id="UP000199679"/>
    </source>
</evidence>